<dbReference type="SUPFAM" id="SSF48726">
    <property type="entry name" value="Immunoglobulin"/>
    <property type="match status" value="1"/>
</dbReference>
<dbReference type="InterPro" id="IPR007110">
    <property type="entry name" value="Ig-like_dom"/>
</dbReference>
<dbReference type="Gene3D" id="2.60.40.10">
    <property type="entry name" value="Immunoglobulins"/>
    <property type="match status" value="1"/>
</dbReference>
<keyword evidence="4" id="KW-1185">Reference proteome</keyword>
<dbReference type="STRING" id="6689.A0A3R7NTD3"/>
<reference evidence="3 4" key="1">
    <citation type="submission" date="2018-04" db="EMBL/GenBank/DDBJ databases">
        <authorList>
            <person name="Zhang X."/>
            <person name="Yuan J."/>
            <person name="Li F."/>
            <person name="Xiang J."/>
        </authorList>
    </citation>
    <scope>NUCLEOTIDE SEQUENCE [LARGE SCALE GENOMIC DNA]</scope>
    <source>
        <tissue evidence="3">Muscle</tissue>
    </source>
</reference>
<dbReference type="AlphaFoldDB" id="A0A3R7NTD3"/>
<feature type="signal peptide" evidence="1">
    <location>
        <begin position="1"/>
        <end position="28"/>
    </location>
</feature>
<dbReference type="EMBL" id="QCYY01002981">
    <property type="protein sequence ID" value="ROT66200.1"/>
    <property type="molecule type" value="Genomic_DNA"/>
</dbReference>
<dbReference type="InterPro" id="IPR013783">
    <property type="entry name" value="Ig-like_fold"/>
</dbReference>
<evidence type="ECO:0000259" key="2">
    <source>
        <dbReference type="PROSITE" id="PS50835"/>
    </source>
</evidence>
<dbReference type="PANTHER" id="PTHR21261:SF15">
    <property type="entry name" value="BEATEN PATH IIIA, ISOFORM D-RELATED"/>
    <property type="match status" value="1"/>
</dbReference>
<proteinExistence type="predicted"/>
<reference evidence="3 4" key="2">
    <citation type="submission" date="2019-01" db="EMBL/GenBank/DDBJ databases">
        <title>The decoding of complex shrimp genome reveals the adaptation for benthos swimmer, frequently molting mechanism and breeding impact on genome.</title>
        <authorList>
            <person name="Sun Y."/>
            <person name="Gao Y."/>
            <person name="Yu Y."/>
        </authorList>
    </citation>
    <scope>NUCLEOTIDE SEQUENCE [LARGE SCALE GENOMIC DNA]</scope>
    <source>
        <tissue evidence="3">Muscle</tissue>
    </source>
</reference>
<dbReference type="Proteomes" id="UP000283509">
    <property type="component" value="Unassembled WGS sequence"/>
</dbReference>
<dbReference type="InterPro" id="IPR036179">
    <property type="entry name" value="Ig-like_dom_sf"/>
</dbReference>
<feature type="chain" id="PRO_5018577605" evidence="1">
    <location>
        <begin position="29"/>
        <end position="285"/>
    </location>
</feature>
<organism evidence="3 4">
    <name type="scientific">Penaeus vannamei</name>
    <name type="common">Whiteleg shrimp</name>
    <name type="synonym">Litopenaeus vannamei</name>
    <dbReference type="NCBI Taxonomy" id="6689"/>
    <lineage>
        <taxon>Eukaryota</taxon>
        <taxon>Metazoa</taxon>
        <taxon>Ecdysozoa</taxon>
        <taxon>Arthropoda</taxon>
        <taxon>Crustacea</taxon>
        <taxon>Multicrustacea</taxon>
        <taxon>Malacostraca</taxon>
        <taxon>Eumalacostraca</taxon>
        <taxon>Eucarida</taxon>
        <taxon>Decapoda</taxon>
        <taxon>Dendrobranchiata</taxon>
        <taxon>Penaeoidea</taxon>
        <taxon>Penaeidae</taxon>
        <taxon>Penaeus</taxon>
    </lineage>
</organism>
<dbReference type="PROSITE" id="PS51257">
    <property type="entry name" value="PROKAR_LIPOPROTEIN"/>
    <property type="match status" value="1"/>
</dbReference>
<evidence type="ECO:0000313" key="3">
    <source>
        <dbReference type="EMBL" id="ROT66200.1"/>
    </source>
</evidence>
<gene>
    <name evidence="3" type="ORF">C7M84_015799</name>
</gene>
<feature type="domain" description="Ig-like" evidence="2">
    <location>
        <begin position="43"/>
        <end position="142"/>
    </location>
</feature>
<accession>A0A3R7NTD3</accession>
<name>A0A3R7NTD3_PENVA</name>
<sequence>MANTKGLFTWPCWFVLATSWAVLGTTSCVRIKELDVPAVALVNDKIHLRCDYEEEGMSRLYTLKWYKDGKEFYRYQPGISAHSSDDRCADDLTYDVAGVNVDCWVSTERDVVLQGISNTTSGDYQCEVIGEHPMFRKEIRVARLTVFSESLEPPVVSGVKESYRDEDEVTLNCSSRNAEYVPVLTWLLNGRPAAPEQVRKYPERWTIGLAFQTTDQLFRRGYIEVACVSSLGAGHQKRAEVQLVNHAYLRAQEYHYNAGRQRNEGLRACAIVGALTFIILNHLLY</sequence>
<dbReference type="PROSITE" id="PS50835">
    <property type="entry name" value="IG_LIKE"/>
    <property type="match status" value="1"/>
</dbReference>
<dbReference type="OrthoDB" id="6363237at2759"/>
<keyword evidence="1" id="KW-0732">Signal</keyword>
<evidence type="ECO:0000313" key="4">
    <source>
        <dbReference type="Proteomes" id="UP000283509"/>
    </source>
</evidence>
<comment type="caution">
    <text evidence="3">The sequence shown here is derived from an EMBL/GenBank/DDBJ whole genome shotgun (WGS) entry which is preliminary data.</text>
</comment>
<evidence type="ECO:0000256" key="1">
    <source>
        <dbReference type="SAM" id="SignalP"/>
    </source>
</evidence>
<dbReference type="PANTHER" id="PTHR21261">
    <property type="entry name" value="BEAT PROTEIN"/>
    <property type="match status" value="1"/>
</dbReference>
<protein>
    <submittedName>
        <fullName evidence="3">Putative cell adhesion molecule 2-like isoform X1</fullName>
    </submittedName>
</protein>